<evidence type="ECO:0000256" key="2">
    <source>
        <dbReference type="ARBA" id="ARBA00008497"/>
    </source>
</evidence>
<feature type="transmembrane region" description="Helical" evidence="10">
    <location>
        <begin position="41"/>
        <end position="62"/>
    </location>
</feature>
<dbReference type="GO" id="GO:0016020">
    <property type="term" value="C:membrane"/>
    <property type="evidence" value="ECO:0007669"/>
    <property type="project" value="UniProtKB-SubCell"/>
</dbReference>
<name>A0AAV6G1B4_9TELE</name>
<feature type="transmembrane region" description="Helical" evidence="10">
    <location>
        <begin position="177"/>
        <end position="199"/>
    </location>
</feature>
<evidence type="ECO:0000313" key="12">
    <source>
        <dbReference type="Proteomes" id="UP000823561"/>
    </source>
</evidence>
<dbReference type="Proteomes" id="UP000823561">
    <property type="component" value="Chromosome 17"/>
</dbReference>
<organism evidence="11 12">
    <name type="scientific">Alosa alosa</name>
    <name type="common">allis shad</name>
    <dbReference type="NCBI Taxonomy" id="278164"/>
    <lineage>
        <taxon>Eukaryota</taxon>
        <taxon>Metazoa</taxon>
        <taxon>Chordata</taxon>
        <taxon>Craniata</taxon>
        <taxon>Vertebrata</taxon>
        <taxon>Euteleostomi</taxon>
        <taxon>Actinopterygii</taxon>
        <taxon>Neopterygii</taxon>
        <taxon>Teleostei</taxon>
        <taxon>Clupei</taxon>
        <taxon>Clupeiformes</taxon>
        <taxon>Clupeoidei</taxon>
        <taxon>Clupeidae</taxon>
        <taxon>Alosa</taxon>
    </lineage>
</organism>
<evidence type="ECO:0000256" key="9">
    <source>
        <dbReference type="SAM" id="MobiDB-lite"/>
    </source>
</evidence>
<evidence type="ECO:0000256" key="3">
    <source>
        <dbReference type="ARBA" id="ARBA00022448"/>
    </source>
</evidence>
<reference evidence="11 12" key="1">
    <citation type="submission" date="2020-10" db="EMBL/GenBank/DDBJ databases">
        <title>Chromosome-scale genome assembly of the Allis shad, Alosa alosa.</title>
        <authorList>
            <person name="Margot Z."/>
            <person name="Christophe K."/>
            <person name="Cabau C."/>
            <person name="Louis A."/>
            <person name="Berthelot C."/>
            <person name="Parey E."/>
            <person name="Roest Crollius H."/>
            <person name="Montfort J."/>
            <person name="Robinson-Rechavi M."/>
            <person name="Bucao C."/>
            <person name="Bouchez O."/>
            <person name="Gislard M."/>
            <person name="Lluch J."/>
            <person name="Milhes M."/>
            <person name="Lampietro C."/>
            <person name="Lopez Roques C."/>
            <person name="Donnadieu C."/>
            <person name="Braasch I."/>
            <person name="Desvignes T."/>
            <person name="Postlethwait J."/>
            <person name="Bobe J."/>
            <person name="Guiguen Y."/>
        </authorList>
    </citation>
    <scope>NUCLEOTIDE SEQUENCE [LARGE SCALE GENOMIC DNA]</scope>
    <source>
        <strain evidence="11">M-15738</strain>
        <tissue evidence="11">Blood</tissue>
    </source>
</reference>
<feature type="region of interest" description="Disordered" evidence="9">
    <location>
        <begin position="207"/>
        <end position="441"/>
    </location>
</feature>
<comment type="similarity">
    <text evidence="2">Belongs to the CALHM family.</text>
</comment>
<evidence type="ECO:0000256" key="7">
    <source>
        <dbReference type="ARBA" id="ARBA00023136"/>
    </source>
</evidence>
<accession>A0AAV6G1B4</accession>
<evidence type="ECO:0000256" key="5">
    <source>
        <dbReference type="ARBA" id="ARBA00022989"/>
    </source>
</evidence>
<evidence type="ECO:0000313" key="11">
    <source>
        <dbReference type="EMBL" id="KAG5267857.1"/>
    </source>
</evidence>
<dbReference type="GO" id="GO:1904669">
    <property type="term" value="P:ATP export"/>
    <property type="evidence" value="ECO:0007669"/>
    <property type="project" value="UniProtKB-ARBA"/>
</dbReference>
<dbReference type="AlphaFoldDB" id="A0AAV6G1B4"/>
<proteinExistence type="inferred from homology"/>
<comment type="caution">
    <text evidence="11">The sequence shown here is derived from an EMBL/GenBank/DDBJ whole genome shotgun (WGS) entry which is preliminary data.</text>
</comment>
<dbReference type="GO" id="GO:0034220">
    <property type="term" value="P:monoatomic ion transmembrane transport"/>
    <property type="evidence" value="ECO:0007669"/>
    <property type="project" value="UniProtKB-KW"/>
</dbReference>
<dbReference type="Pfam" id="PF14798">
    <property type="entry name" value="Ca_hom_mod"/>
    <property type="match status" value="1"/>
</dbReference>
<keyword evidence="5 10" id="KW-1133">Transmembrane helix</keyword>
<evidence type="ECO:0000256" key="10">
    <source>
        <dbReference type="SAM" id="Phobius"/>
    </source>
</evidence>
<comment type="subcellular location">
    <subcellularLocation>
        <location evidence="1">Membrane</location>
        <topology evidence="1">Multi-pass membrane protein</topology>
    </subcellularLocation>
</comment>
<dbReference type="EMBL" id="JADWDJ010000017">
    <property type="protein sequence ID" value="KAG5267857.1"/>
    <property type="molecule type" value="Genomic_DNA"/>
</dbReference>
<evidence type="ECO:0000256" key="1">
    <source>
        <dbReference type="ARBA" id="ARBA00004141"/>
    </source>
</evidence>
<keyword evidence="4 10" id="KW-0812">Transmembrane</keyword>
<evidence type="ECO:0000256" key="8">
    <source>
        <dbReference type="ARBA" id="ARBA00023303"/>
    </source>
</evidence>
<sequence>MFSSFSKFILQVDIVLSCVVLAVVEKLIEKEFICPCNPDNNLVFCGLVSSSGIIIICLTMLIQFHHYTKLLKKEKEENKEQAKDEEKKKRRNMKICYACIVVLSCCISIFTWLTLWYSEGHYYLCQKSDLDGVWTASDSLKGMPTKWCEPDHSNQTLHKEGIIKSTKLFNYSQRVSIGLFITLALLIVVYIVLLIYVGWQNEEKDQQTENNAERMPLNQQQSDQSEGESLRSPLPSPLPLNQGTGGMQPDVDCAVPEQQALEAQQEGNGDWHTEPSLETGVQNPEGASEASQGTGGMQPDVDCAARDVSPSASPVAELQLEAASAVAVPEQQALEAQQEGNGDWHTEPSLETGVQNPEGASEASQGSGGMQPDVDSAARDVSPSASPVAELQLEAASAVAVPEQQALKAQQEGNGDWHTEPSLETGVQNPEGASEASLQPDVDCAARDVSPSASPVAELQLEAASAVAVPEQQALEAQQEGNGDWHTEPSLETGVQNPEGASEVGMGDGAR</sequence>
<keyword evidence="3" id="KW-0813">Transport</keyword>
<gene>
    <name evidence="11" type="ORF">AALO_G00226670</name>
</gene>
<evidence type="ECO:0000256" key="6">
    <source>
        <dbReference type="ARBA" id="ARBA00023065"/>
    </source>
</evidence>
<keyword evidence="7 10" id="KW-0472">Membrane</keyword>
<keyword evidence="8" id="KW-0407">Ion channel</keyword>
<protein>
    <submittedName>
        <fullName evidence="11">Uncharacterized protein</fullName>
    </submittedName>
</protein>
<keyword evidence="6" id="KW-0406">Ion transport</keyword>
<feature type="region of interest" description="Disordered" evidence="9">
    <location>
        <begin position="470"/>
        <end position="511"/>
    </location>
</feature>
<evidence type="ECO:0000256" key="4">
    <source>
        <dbReference type="ARBA" id="ARBA00022692"/>
    </source>
</evidence>
<keyword evidence="12" id="KW-1185">Reference proteome</keyword>
<feature type="transmembrane region" description="Helical" evidence="10">
    <location>
        <begin position="95"/>
        <end position="117"/>
    </location>
</feature>
<dbReference type="InterPro" id="IPR029569">
    <property type="entry name" value="CALHM"/>
</dbReference>